<accession>A0AAV7TIX6</accession>
<proteinExistence type="predicted"/>
<dbReference type="Proteomes" id="UP001066276">
    <property type="component" value="Chromosome 3_2"/>
</dbReference>
<protein>
    <submittedName>
        <fullName evidence="2">Uncharacterized protein</fullName>
    </submittedName>
</protein>
<evidence type="ECO:0000256" key="1">
    <source>
        <dbReference type="SAM" id="MobiDB-lite"/>
    </source>
</evidence>
<gene>
    <name evidence="2" type="ORF">NDU88_001029</name>
</gene>
<feature type="compositionally biased region" description="Basic and acidic residues" evidence="1">
    <location>
        <begin position="41"/>
        <end position="54"/>
    </location>
</feature>
<feature type="region of interest" description="Disordered" evidence="1">
    <location>
        <begin position="20"/>
        <end position="95"/>
    </location>
</feature>
<comment type="caution">
    <text evidence="2">The sequence shown here is derived from an EMBL/GenBank/DDBJ whole genome shotgun (WGS) entry which is preliminary data.</text>
</comment>
<sequence>MEEGTQCQTTCGGAVISRDYRRARSGREDAVRRSQTTCRGAGERERQGEGRSEWTGHALGRAWLHQVRSEPKTGTGNNGESGLQLHQEEEGAETV</sequence>
<dbReference type="AlphaFoldDB" id="A0AAV7TIX6"/>
<evidence type="ECO:0000313" key="2">
    <source>
        <dbReference type="EMBL" id="KAJ1175742.1"/>
    </source>
</evidence>
<dbReference type="EMBL" id="JANPWB010000006">
    <property type="protein sequence ID" value="KAJ1175742.1"/>
    <property type="molecule type" value="Genomic_DNA"/>
</dbReference>
<feature type="compositionally biased region" description="Polar residues" evidence="1">
    <location>
        <begin position="72"/>
        <end position="81"/>
    </location>
</feature>
<feature type="compositionally biased region" description="Basic and acidic residues" evidence="1">
    <location>
        <begin position="20"/>
        <end position="32"/>
    </location>
</feature>
<name>A0AAV7TIX6_PLEWA</name>
<evidence type="ECO:0000313" key="3">
    <source>
        <dbReference type="Proteomes" id="UP001066276"/>
    </source>
</evidence>
<keyword evidence="3" id="KW-1185">Reference proteome</keyword>
<organism evidence="2 3">
    <name type="scientific">Pleurodeles waltl</name>
    <name type="common">Iberian ribbed newt</name>
    <dbReference type="NCBI Taxonomy" id="8319"/>
    <lineage>
        <taxon>Eukaryota</taxon>
        <taxon>Metazoa</taxon>
        <taxon>Chordata</taxon>
        <taxon>Craniata</taxon>
        <taxon>Vertebrata</taxon>
        <taxon>Euteleostomi</taxon>
        <taxon>Amphibia</taxon>
        <taxon>Batrachia</taxon>
        <taxon>Caudata</taxon>
        <taxon>Salamandroidea</taxon>
        <taxon>Salamandridae</taxon>
        <taxon>Pleurodelinae</taxon>
        <taxon>Pleurodeles</taxon>
    </lineage>
</organism>
<reference evidence="2" key="1">
    <citation type="journal article" date="2022" name="bioRxiv">
        <title>Sequencing and chromosome-scale assembly of the giantPleurodeles waltlgenome.</title>
        <authorList>
            <person name="Brown T."/>
            <person name="Elewa A."/>
            <person name="Iarovenko S."/>
            <person name="Subramanian E."/>
            <person name="Araus A.J."/>
            <person name="Petzold A."/>
            <person name="Susuki M."/>
            <person name="Suzuki K.-i.T."/>
            <person name="Hayashi T."/>
            <person name="Toyoda A."/>
            <person name="Oliveira C."/>
            <person name="Osipova E."/>
            <person name="Leigh N.D."/>
            <person name="Simon A."/>
            <person name="Yun M.H."/>
        </authorList>
    </citation>
    <scope>NUCLEOTIDE SEQUENCE</scope>
    <source>
        <strain evidence="2">20211129_DDA</strain>
        <tissue evidence="2">Liver</tissue>
    </source>
</reference>